<evidence type="ECO:0000256" key="6">
    <source>
        <dbReference type="ARBA" id="ARBA00023136"/>
    </source>
</evidence>
<keyword evidence="10" id="KW-1185">Reference proteome</keyword>
<proteinExistence type="inferred from homology"/>
<evidence type="ECO:0000256" key="2">
    <source>
        <dbReference type="ARBA" id="ARBA00009298"/>
    </source>
</evidence>
<evidence type="ECO:0000256" key="7">
    <source>
        <dbReference type="SAM" id="Phobius"/>
    </source>
</evidence>
<dbReference type="PANTHER" id="PTHR33778">
    <property type="entry name" value="PROTEIN MGTC"/>
    <property type="match status" value="1"/>
</dbReference>
<comment type="caution">
    <text evidence="9">The sequence shown here is derived from an EMBL/GenBank/DDBJ whole genome shotgun (WGS) entry which is preliminary data.</text>
</comment>
<dbReference type="InterPro" id="IPR049177">
    <property type="entry name" value="MgtC_SapB_SrpB_YhiD_N"/>
</dbReference>
<reference evidence="9 10" key="1">
    <citation type="submission" date="2018-06" db="EMBL/GenBank/DDBJ databases">
        <title>The draft genome sequences of strains SCU63 and S1.</title>
        <authorList>
            <person name="Gan L."/>
        </authorList>
    </citation>
    <scope>NUCLEOTIDE SEQUENCE [LARGE SCALE GENOMIC DNA]</scope>
    <source>
        <strain evidence="9 10">S1</strain>
    </source>
</reference>
<gene>
    <name evidence="9" type="ORF">DP119_10520</name>
</gene>
<evidence type="ECO:0000256" key="1">
    <source>
        <dbReference type="ARBA" id="ARBA00004651"/>
    </source>
</evidence>
<feature type="domain" description="ACT" evidence="8">
    <location>
        <begin position="158"/>
        <end position="233"/>
    </location>
</feature>
<name>A0A365K3V0_9BACL</name>
<dbReference type="PANTHER" id="PTHR33778:SF1">
    <property type="entry name" value="MAGNESIUM TRANSPORTER YHID-RELATED"/>
    <property type="match status" value="1"/>
</dbReference>
<evidence type="ECO:0000256" key="5">
    <source>
        <dbReference type="ARBA" id="ARBA00022989"/>
    </source>
</evidence>
<dbReference type="EMBL" id="QLZQ01000004">
    <property type="protein sequence ID" value="RAZ67198.1"/>
    <property type="molecule type" value="Genomic_DNA"/>
</dbReference>
<dbReference type="PRINTS" id="PR01837">
    <property type="entry name" value="MGTCSAPBPROT"/>
</dbReference>
<evidence type="ECO:0000256" key="4">
    <source>
        <dbReference type="ARBA" id="ARBA00022692"/>
    </source>
</evidence>
<dbReference type="OrthoDB" id="9811198at2"/>
<comment type="similarity">
    <text evidence="2">Belongs to the MgtC/SapB family.</text>
</comment>
<organism evidence="9 10">
    <name type="scientific">Planococcus maitriensis</name>
    <dbReference type="NCBI Taxonomy" id="221799"/>
    <lineage>
        <taxon>Bacteria</taxon>
        <taxon>Bacillati</taxon>
        <taxon>Bacillota</taxon>
        <taxon>Bacilli</taxon>
        <taxon>Bacillales</taxon>
        <taxon>Caryophanaceae</taxon>
        <taxon>Planococcus</taxon>
    </lineage>
</organism>
<dbReference type="Pfam" id="PF02308">
    <property type="entry name" value="MgtC"/>
    <property type="match status" value="1"/>
</dbReference>
<dbReference type="InterPro" id="IPR003416">
    <property type="entry name" value="MgtC/SapB/SrpB/YhiD_fam"/>
</dbReference>
<dbReference type="AlphaFoldDB" id="A0A365K3V0"/>
<feature type="transmembrane region" description="Helical" evidence="7">
    <location>
        <begin position="79"/>
        <end position="97"/>
    </location>
</feature>
<keyword evidence="4 7" id="KW-0812">Transmembrane</keyword>
<sequence length="233" mass="25343">MNMDFFPDDYMVITLRLLMAALLSGLIGLEREMKKQPAGLRTHLLVGIGACLMMLLSITGFDSFIKTAEGPIQFDPSRIPSYVISGIGFLGAGTIIVHGKSVKGLATAASIWVAAGLGLVIGIGMYYVAVLTTVIVLAVLFVLGELEKKYIPSSKQRQITIIAEDHEGIFSEISSSFEEHQLAVIDFRIEDGALYGSNKISKYIFSIEAGQTDQEIELVKELQKSQAVIKVNI</sequence>
<dbReference type="PROSITE" id="PS51671">
    <property type="entry name" value="ACT"/>
    <property type="match status" value="1"/>
</dbReference>
<dbReference type="GO" id="GO:0005886">
    <property type="term" value="C:plasma membrane"/>
    <property type="evidence" value="ECO:0007669"/>
    <property type="project" value="UniProtKB-SubCell"/>
</dbReference>
<comment type="subcellular location">
    <subcellularLocation>
        <location evidence="1">Cell membrane</location>
        <topology evidence="1">Multi-pass membrane protein</topology>
    </subcellularLocation>
</comment>
<keyword evidence="3" id="KW-1003">Cell membrane</keyword>
<keyword evidence="5 7" id="KW-1133">Transmembrane helix</keyword>
<feature type="transmembrane region" description="Helical" evidence="7">
    <location>
        <begin position="41"/>
        <end position="59"/>
    </location>
</feature>
<evidence type="ECO:0000313" key="10">
    <source>
        <dbReference type="Proteomes" id="UP000251869"/>
    </source>
</evidence>
<dbReference type="Proteomes" id="UP000251869">
    <property type="component" value="Unassembled WGS sequence"/>
</dbReference>
<evidence type="ECO:0000313" key="9">
    <source>
        <dbReference type="EMBL" id="RAZ67198.1"/>
    </source>
</evidence>
<keyword evidence="6 7" id="KW-0472">Membrane</keyword>
<protein>
    <submittedName>
        <fullName evidence="9">MgtC/SapB family protein</fullName>
    </submittedName>
</protein>
<feature type="transmembrane region" description="Helical" evidence="7">
    <location>
        <begin position="12"/>
        <end position="29"/>
    </location>
</feature>
<dbReference type="InterPro" id="IPR002912">
    <property type="entry name" value="ACT_dom"/>
</dbReference>
<feature type="transmembrane region" description="Helical" evidence="7">
    <location>
        <begin position="127"/>
        <end position="146"/>
    </location>
</feature>
<evidence type="ECO:0000259" key="8">
    <source>
        <dbReference type="PROSITE" id="PS51671"/>
    </source>
</evidence>
<evidence type="ECO:0000256" key="3">
    <source>
        <dbReference type="ARBA" id="ARBA00022475"/>
    </source>
</evidence>
<accession>A0A365K3V0</accession>